<reference evidence="9" key="1">
    <citation type="submission" date="2023-03" db="EMBL/GenBank/DDBJ databases">
        <authorList>
            <person name="Shen W."/>
            <person name="Cai J."/>
        </authorList>
    </citation>
    <scope>NUCLEOTIDE SEQUENCE</scope>
    <source>
        <strain evidence="9">B226-2</strain>
    </source>
</reference>
<dbReference type="GO" id="GO:0009401">
    <property type="term" value="P:phosphoenolpyruvate-dependent sugar phosphotransferase system"/>
    <property type="evidence" value="ECO:0007669"/>
    <property type="project" value="UniProtKB-KW"/>
</dbReference>
<name>A0AAW8TVK6_9ENTE</name>
<dbReference type="GO" id="GO:0016301">
    <property type="term" value="F:kinase activity"/>
    <property type="evidence" value="ECO:0007669"/>
    <property type="project" value="UniProtKB-KW"/>
</dbReference>
<dbReference type="Proteomes" id="UP001256711">
    <property type="component" value="Unassembled WGS sequence"/>
</dbReference>
<dbReference type="PANTHER" id="PTHR45008:SF1">
    <property type="entry name" value="PTS SYSTEM GLUCOSE-SPECIFIC EIIA COMPONENT"/>
    <property type="match status" value="1"/>
</dbReference>
<organism evidence="9 10">
    <name type="scientific">Enterococcus asini</name>
    <dbReference type="NCBI Taxonomy" id="57732"/>
    <lineage>
        <taxon>Bacteria</taxon>
        <taxon>Bacillati</taxon>
        <taxon>Bacillota</taxon>
        <taxon>Bacilli</taxon>
        <taxon>Lactobacillales</taxon>
        <taxon>Enterococcaceae</taxon>
        <taxon>Enterococcus</taxon>
    </lineage>
</organism>
<dbReference type="RefSeq" id="WP_259305153.1">
    <property type="nucleotide sequence ID" value="NZ_CABJBY010000006.1"/>
</dbReference>
<gene>
    <name evidence="9" type="ORF">P7H43_01020</name>
</gene>
<protein>
    <submittedName>
        <fullName evidence="9">PTS glucose transporter subunit IIA</fullName>
    </submittedName>
</protein>
<accession>A0AAW8TVK6</accession>
<dbReference type="GO" id="GO:0005737">
    <property type="term" value="C:cytoplasm"/>
    <property type="evidence" value="ECO:0007669"/>
    <property type="project" value="UniProtKB-SubCell"/>
</dbReference>
<dbReference type="Gene3D" id="2.70.70.10">
    <property type="entry name" value="Glucose Permease (Domain IIA)"/>
    <property type="match status" value="1"/>
</dbReference>
<dbReference type="PROSITE" id="PS51093">
    <property type="entry name" value="PTS_EIIA_TYPE_1"/>
    <property type="match status" value="1"/>
</dbReference>
<dbReference type="Pfam" id="PF00358">
    <property type="entry name" value="PTS_EIIA_1"/>
    <property type="match status" value="1"/>
</dbReference>
<comment type="caution">
    <text evidence="9">The sequence shown here is derived from an EMBL/GenBank/DDBJ whole genome shotgun (WGS) entry which is preliminary data.</text>
</comment>
<evidence type="ECO:0000256" key="2">
    <source>
        <dbReference type="ARBA" id="ARBA00004651"/>
    </source>
</evidence>
<keyword evidence="5" id="KW-0808">Transferase</keyword>
<dbReference type="PANTHER" id="PTHR45008">
    <property type="entry name" value="PTS SYSTEM GLUCOSE-SPECIFIC EIIA COMPONENT"/>
    <property type="match status" value="1"/>
</dbReference>
<dbReference type="AlphaFoldDB" id="A0AAW8TVK6"/>
<feature type="domain" description="PTS EIIA type-1" evidence="8">
    <location>
        <begin position="48"/>
        <end position="152"/>
    </location>
</feature>
<dbReference type="EMBL" id="JARQBJ010000001">
    <property type="protein sequence ID" value="MDT2809074.1"/>
    <property type="molecule type" value="Genomic_DNA"/>
</dbReference>
<keyword evidence="4 9" id="KW-0762">Sugar transport</keyword>
<evidence type="ECO:0000313" key="10">
    <source>
        <dbReference type="Proteomes" id="UP001256711"/>
    </source>
</evidence>
<evidence type="ECO:0000256" key="6">
    <source>
        <dbReference type="ARBA" id="ARBA00022683"/>
    </source>
</evidence>
<dbReference type="FunFam" id="2.70.70.10:FF:000001">
    <property type="entry name" value="PTS system glucose-specific IIA component"/>
    <property type="match status" value="1"/>
</dbReference>
<evidence type="ECO:0000256" key="3">
    <source>
        <dbReference type="ARBA" id="ARBA00022448"/>
    </source>
</evidence>
<evidence type="ECO:0000313" key="9">
    <source>
        <dbReference type="EMBL" id="MDT2809074.1"/>
    </source>
</evidence>
<dbReference type="InterPro" id="IPR001127">
    <property type="entry name" value="PTS_EIIA_1_perm"/>
</dbReference>
<keyword evidence="3" id="KW-0813">Transport</keyword>
<dbReference type="PROSITE" id="PS00371">
    <property type="entry name" value="PTS_EIIA_TYPE_1_HIS"/>
    <property type="match status" value="1"/>
</dbReference>
<keyword evidence="7" id="KW-0418">Kinase</keyword>
<keyword evidence="6" id="KW-0598">Phosphotransferase system</keyword>
<dbReference type="NCBIfam" id="TIGR00830">
    <property type="entry name" value="PTBA"/>
    <property type="match status" value="1"/>
</dbReference>
<dbReference type="InterPro" id="IPR011055">
    <property type="entry name" value="Dup_hybrid_motif"/>
</dbReference>
<comment type="subcellular location">
    <subcellularLocation>
        <location evidence="2">Cell membrane</location>
        <topology evidence="2">Multi-pass membrane protein</topology>
    </subcellularLocation>
    <subcellularLocation>
        <location evidence="1">Cytoplasm</location>
    </subcellularLocation>
</comment>
<evidence type="ECO:0000256" key="7">
    <source>
        <dbReference type="ARBA" id="ARBA00022777"/>
    </source>
</evidence>
<dbReference type="InterPro" id="IPR050890">
    <property type="entry name" value="PTS_EIIA_component"/>
</dbReference>
<evidence type="ECO:0000256" key="1">
    <source>
        <dbReference type="ARBA" id="ARBA00004496"/>
    </source>
</evidence>
<evidence type="ECO:0000259" key="8">
    <source>
        <dbReference type="PROSITE" id="PS51093"/>
    </source>
</evidence>
<evidence type="ECO:0000256" key="5">
    <source>
        <dbReference type="ARBA" id="ARBA00022679"/>
    </source>
</evidence>
<dbReference type="SUPFAM" id="SSF51261">
    <property type="entry name" value="Duplicated hybrid motif"/>
    <property type="match status" value="1"/>
</dbReference>
<evidence type="ECO:0000256" key="4">
    <source>
        <dbReference type="ARBA" id="ARBA00022597"/>
    </source>
</evidence>
<proteinExistence type="predicted"/>
<dbReference type="GO" id="GO:0005886">
    <property type="term" value="C:plasma membrane"/>
    <property type="evidence" value="ECO:0007669"/>
    <property type="project" value="UniProtKB-SubCell"/>
</dbReference>
<sequence>MHLIVLLIPQKVRLGGNKMFGVFKKKKAKTKVLTPVAGEVIKIEAVADPVFNQKMMGEGFAVKPANGKISSPIKGQIKAIFPTKHALTIEGENGLNLLIHVGLDTVDLNGKGFDISIAEGQRVSAGDTLLSVDLEVLKSNDKDNSVIVVFPEQPDLELFINEGVFEKVAVAAVVN</sequence>